<comment type="caution">
    <text evidence="3">The sequence shown here is derived from an EMBL/GenBank/DDBJ whole genome shotgun (WGS) entry which is preliminary data.</text>
</comment>
<dbReference type="PROSITE" id="PS50173">
    <property type="entry name" value="UMUC"/>
    <property type="match status" value="1"/>
</dbReference>
<protein>
    <submittedName>
        <fullName evidence="3">DNA polymerase IV</fullName>
    </submittedName>
</protein>
<dbReference type="InterPro" id="IPR043128">
    <property type="entry name" value="Rev_trsase/Diguanyl_cyclase"/>
</dbReference>
<evidence type="ECO:0000313" key="4">
    <source>
        <dbReference type="Proteomes" id="UP001153069"/>
    </source>
</evidence>
<dbReference type="AlphaFoldDB" id="A0A9N8HG44"/>
<feature type="compositionally biased region" description="Polar residues" evidence="1">
    <location>
        <begin position="541"/>
        <end position="559"/>
    </location>
</feature>
<proteinExistence type="predicted"/>
<feature type="compositionally biased region" description="Basic and acidic residues" evidence="1">
    <location>
        <begin position="676"/>
        <end position="685"/>
    </location>
</feature>
<feature type="region of interest" description="Disordered" evidence="1">
    <location>
        <begin position="535"/>
        <end position="559"/>
    </location>
</feature>
<accession>A0A9N8HG44</accession>
<feature type="compositionally biased region" description="Polar residues" evidence="1">
    <location>
        <begin position="33"/>
        <end position="43"/>
    </location>
</feature>
<dbReference type="SUPFAM" id="SSF56672">
    <property type="entry name" value="DNA/RNA polymerases"/>
    <property type="match status" value="1"/>
</dbReference>
<dbReference type="GO" id="GO:0019985">
    <property type="term" value="P:translesion synthesis"/>
    <property type="evidence" value="ECO:0007669"/>
    <property type="project" value="TreeGrafter"/>
</dbReference>
<dbReference type="Gene3D" id="3.30.1490.100">
    <property type="entry name" value="DNA polymerase, Y-family, little finger domain"/>
    <property type="match status" value="1"/>
</dbReference>
<keyword evidence="4" id="KW-1185">Reference proteome</keyword>
<dbReference type="InterPro" id="IPR001126">
    <property type="entry name" value="UmuC"/>
</dbReference>
<dbReference type="GO" id="GO:0006281">
    <property type="term" value="P:DNA repair"/>
    <property type="evidence" value="ECO:0007669"/>
    <property type="project" value="InterPro"/>
</dbReference>
<reference evidence="3" key="1">
    <citation type="submission" date="2020-06" db="EMBL/GenBank/DDBJ databases">
        <authorList>
            <consortium name="Plant Systems Biology data submission"/>
        </authorList>
    </citation>
    <scope>NUCLEOTIDE SEQUENCE</scope>
    <source>
        <strain evidence="3">D6</strain>
    </source>
</reference>
<dbReference type="Gene3D" id="3.40.1170.60">
    <property type="match status" value="1"/>
</dbReference>
<organism evidence="3 4">
    <name type="scientific">Seminavis robusta</name>
    <dbReference type="NCBI Taxonomy" id="568900"/>
    <lineage>
        <taxon>Eukaryota</taxon>
        <taxon>Sar</taxon>
        <taxon>Stramenopiles</taxon>
        <taxon>Ochrophyta</taxon>
        <taxon>Bacillariophyta</taxon>
        <taxon>Bacillariophyceae</taxon>
        <taxon>Bacillariophycidae</taxon>
        <taxon>Naviculales</taxon>
        <taxon>Naviculaceae</taxon>
        <taxon>Seminavis</taxon>
    </lineage>
</organism>
<dbReference type="InterPro" id="IPR043502">
    <property type="entry name" value="DNA/RNA_pol_sf"/>
</dbReference>
<dbReference type="PANTHER" id="PTHR46404:SF1">
    <property type="entry name" value="DNA POLYMERASE IOTA"/>
    <property type="match status" value="1"/>
</dbReference>
<dbReference type="Gene3D" id="3.30.70.270">
    <property type="match status" value="1"/>
</dbReference>
<feature type="region of interest" description="Disordered" evidence="1">
    <location>
        <begin position="571"/>
        <end position="634"/>
    </location>
</feature>
<dbReference type="OrthoDB" id="447129at2759"/>
<evidence type="ECO:0000313" key="3">
    <source>
        <dbReference type="EMBL" id="CAB9512816.1"/>
    </source>
</evidence>
<dbReference type="GO" id="GO:0003887">
    <property type="term" value="F:DNA-directed DNA polymerase activity"/>
    <property type="evidence" value="ECO:0007669"/>
    <property type="project" value="TreeGrafter"/>
</dbReference>
<feature type="compositionally biased region" description="Polar residues" evidence="1">
    <location>
        <begin position="571"/>
        <end position="596"/>
    </location>
</feature>
<dbReference type="EMBL" id="CAICTM010000555">
    <property type="protein sequence ID" value="CAB9512816.1"/>
    <property type="molecule type" value="Genomic_DNA"/>
</dbReference>
<feature type="compositionally biased region" description="Basic and acidic residues" evidence="1">
    <location>
        <begin position="20"/>
        <end position="32"/>
    </location>
</feature>
<dbReference type="Proteomes" id="UP001153069">
    <property type="component" value="Unassembled WGS sequence"/>
</dbReference>
<name>A0A9N8HG44_9STRA</name>
<dbReference type="GO" id="GO:0003684">
    <property type="term" value="F:damaged DNA binding"/>
    <property type="evidence" value="ECO:0007669"/>
    <property type="project" value="InterPro"/>
</dbReference>
<sequence length="685" mass="77204">MSYYSDLSADSSSGDDESDNDFHLGMPKERQEQQSFSTANDTTSRMKETPLNSVIVHLDIDCFYCQCEHLDRKLPPSRPLAIGQKHIIVTSNYAARKLGVKKLQGREDAYKACPSLLIVEGSDLERYRRHGRKVYDSFRACLKQMSLDCAVSRGRGMDEMQADVTSLVDTIISRTTCIMEETEHDNNQGKPVYIYGDQQETATLTEDQTGAEAIVQPYSSQLDDCQSLLDDTSSRRHCQERLLKAASNIGRVVRQTILKETGFTTSLGFSINPLLAKLASDLHKPQSVNVLYPWRSSQLILSMPLRKIPDAGYKTLKLLHPALERFHGTTASDNNNQNNKTSFWTCRDLLELPRSEVTRCLENEEQCNMLLQRCQGVDTVTIDDDNGEPPKTVSVENSFRRGTVTSPEAVWKGLEELYVRLPCLLKDRREWSQQPHKAYPTTLKLTARVVDRKLLLQQPNRRRRPFVTRSKQVPFRGQELMQETNPDRQKMLVQNAVQPLVQSLVLNHSTNNGDLNVTRLNIAVTKFQDIGAAETTERMSAKQQQKSPRGTQQQLGSYSFSQCAGSQQFSQSENVSKTLQSSKHVTIPNKMTTATKQPRPVPSVSALEPALKKHKAGSKNSGSHLANGSGIDPATLAELPPQMAREIVRDYNTVVRSNTNRRSTKPTTTKKKAKTTRIDQFFKRR</sequence>
<feature type="compositionally biased region" description="Low complexity" evidence="1">
    <location>
        <begin position="1"/>
        <end position="12"/>
    </location>
</feature>
<feature type="region of interest" description="Disordered" evidence="1">
    <location>
        <begin position="1"/>
        <end position="44"/>
    </location>
</feature>
<dbReference type="Pfam" id="PF00817">
    <property type="entry name" value="IMS"/>
    <property type="match status" value="1"/>
</dbReference>
<evidence type="ECO:0000259" key="2">
    <source>
        <dbReference type="PROSITE" id="PS50173"/>
    </source>
</evidence>
<dbReference type="PANTHER" id="PTHR46404">
    <property type="entry name" value="DNA POLYMERASE IOTA"/>
    <property type="match status" value="1"/>
</dbReference>
<feature type="compositionally biased region" description="Basic residues" evidence="1">
    <location>
        <begin position="662"/>
        <end position="675"/>
    </location>
</feature>
<dbReference type="InterPro" id="IPR036775">
    <property type="entry name" value="DNA_pol_Y-fam_lit_finger_sf"/>
</dbReference>
<gene>
    <name evidence="3" type="ORF">SEMRO_556_G165920.1</name>
</gene>
<feature type="domain" description="UmuC" evidence="2">
    <location>
        <begin position="55"/>
        <end position="312"/>
    </location>
</feature>
<evidence type="ECO:0000256" key="1">
    <source>
        <dbReference type="SAM" id="MobiDB-lite"/>
    </source>
</evidence>
<feature type="region of interest" description="Disordered" evidence="1">
    <location>
        <begin position="656"/>
        <end position="685"/>
    </location>
</feature>